<evidence type="ECO:0000313" key="9">
    <source>
        <dbReference type="Proteomes" id="UP000283895"/>
    </source>
</evidence>
<keyword evidence="9" id="KW-1185">Reference proteome</keyword>
<dbReference type="GO" id="GO:0034399">
    <property type="term" value="C:nuclear periphery"/>
    <property type="evidence" value="ECO:0007669"/>
    <property type="project" value="TreeGrafter"/>
</dbReference>
<dbReference type="InterPro" id="IPR024790">
    <property type="entry name" value="APC4_long_dom"/>
</dbReference>
<evidence type="ECO:0000256" key="4">
    <source>
        <dbReference type="ARBA" id="ARBA00022786"/>
    </source>
</evidence>
<dbReference type="EMBL" id="LKEA01000001">
    <property type="protein sequence ID" value="ROW12385.1"/>
    <property type="molecule type" value="Genomic_DNA"/>
</dbReference>
<dbReference type="GO" id="GO:0070979">
    <property type="term" value="P:protein K11-linked ubiquitination"/>
    <property type="evidence" value="ECO:0007669"/>
    <property type="project" value="TreeGrafter"/>
</dbReference>
<dbReference type="InterPro" id="IPR015943">
    <property type="entry name" value="WD40/YVTN_repeat-like_dom_sf"/>
</dbReference>
<dbReference type="Gene3D" id="2.130.10.10">
    <property type="entry name" value="YVTN repeat-like/Quinoprotein amine dehydrogenase"/>
    <property type="match status" value="1"/>
</dbReference>
<comment type="caution">
    <text evidence="8">The sequence shown here is derived from an EMBL/GenBank/DDBJ whole genome shotgun (WGS) entry which is preliminary data.</text>
</comment>
<keyword evidence="3" id="KW-0498">Mitosis</keyword>
<dbReference type="PANTHER" id="PTHR13260:SF0">
    <property type="entry name" value="ANAPHASE-PROMOTING COMPLEX SUBUNIT 4"/>
    <property type="match status" value="1"/>
</dbReference>
<dbReference type="InterPro" id="IPR024789">
    <property type="entry name" value="APC4"/>
</dbReference>
<dbReference type="InterPro" id="IPR024977">
    <property type="entry name" value="Apc4-like_WD40_dom"/>
</dbReference>
<accession>A0A423X8U7</accession>
<dbReference type="Pfam" id="PF12894">
    <property type="entry name" value="ANAPC4_WD40"/>
    <property type="match status" value="1"/>
</dbReference>
<keyword evidence="2" id="KW-0132">Cell division</keyword>
<dbReference type="Proteomes" id="UP000283895">
    <property type="component" value="Unassembled WGS sequence"/>
</dbReference>
<dbReference type="GO" id="GO:0031145">
    <property type="term" value="P:anaphase-promoting complex-dependent catabolic process"/>
    <property type="evidence" value="ECO:0007669"/>
    <property type="project" value="InterPro"/>
</dbReference>
<protein>
    <recommendedName>
        <fullName evidence="1">Anaphase-promoting complex subunit 4</fullName>
    </recommendedName>
</protein>
<gene>
    <name evidence="8" type="ORF">VMCG_00246</name>
</gene>
<dbReference type="STRING" id="356882.A0A423X8U7"/>
<proteinExistence type="predicted"/>
<dbReference type="InterPro" id="IPR036322">
    <property type="entry name" value="WD40_repeat_dom_sf"/>
</dbReference>
<organism evidence="8 9">
    <name type="scientific">Cytospora schulzeri</name>
    <dbReference type="NCBI Taxonomy" id="448051"/>
    <lineage>
        <taxon>Eukaryota</taxon>
        <taxon>Fungi</taxon>
        <taxon>Dikarya</taxon>
        <taxon>Ascomycota</taxon>
        <taxon>Pezizomycotina</taxon>
        <taxon>Sordariomycetes</taxon>
        <taxon>Sordariomycetidae</taxon>
        <taxon>Diaporthales</taxon>
        <taxon>Cytosporaceae</taxon>
        <taxon>Cytospora</taxon>
    </lineage>
</organism>
<sequence length="924" mass="101576">MSAEPSRLSLFSQSSFPAPVSPELLASSPTLNLAATVTNGNTLAIRRAQGELVSSSTERGLTIQALCWKADGQFLAVAWDDGTVRLVGVENAKVVHRISVSRQTADPDADPEPITYIAWARNLTGRRHFGKDDNDIASRLKTLGLSSSTDGFGLGDADGKGNELVDLPHALTFLEIDSSLPKLSPLPVSGGTGHDMFVFSTTASLESMFAPLKPEDNDVVDVTVVGSRDGSLHLSIYDSFPIGSFKVPIKQGPSPSSSQLAGDFELCLHSYHPEVSTHSLLLRTAGQEKADFMYLVPMDLRFVSYSPVNLSLLASKTTTLQKLLRYVKQTQIHIINEWSSTRELPSRFLSFIQEDLQQKGSGPTSIVQALYHTVLTGHVHRPVKEWLVDSIAERGHKRWEKAVIPGLENLRNLIHQNMLPAIERCTLILSRLSGIARFHEEEDHIGFTNAEITRLVDILSAFNLVCHKVLLIVLEELELFRMFSSWLRITIDRVSSSTVSEEIMEKEALLDPSKILRYIDKYLVSSPMAIYFTKLPQETWNEDWDRVQESSAILDELDDQLKNEQAGKPFMRALPNMAFLVDLLTAKAGDVFQNIAEAEKRSVRFGQAVKLELAPTEAFALVDVKMCLVPKPNGVDGVTYTAVISEENRFDIGVFETKIEIINGISSAPSTAFYYSARLDPHTDSRVIDIKFLNGKVLLALCHSEGKQPYLLRILFRPENPRYQPTQSGIASLSGDAPSSSSVRRMEFAEDLASFVPVRMEVMEADESRGGVPARPSPTADANATTVLDVPPQHVLPVDGRVRVRAERHDPPAPGCPLGPAKDGPHGLADLPGHAALHHGRLDEAAVAAVQRVLVARDEDELLEAREARVDEPQDVDQQRRGYGGNNASLIATRFTCASSAGSQRLNTVRRFASEAMKPSLGPK</sequence>
<evidence type="ECO:0000313" key="8">
    <source>
        <dbReference type="EMBL" id="ROW12385.1"/>
    </source>
</evidence>
<evidence type="ECO:0000259" key="7">
    <source>
        <dbReference type="Pfam" id="PF12896"/>
    </source>
</evidence>
<dbReference type="SUPFAM" id="SSF50978">
    <property type="entry name" value="WD40 repeat-like"/>
    <property type="match status" value="1"/>
</dbReference>
<evidence type="ECO:0000259" key="6">
    <source>
        <dbReference type="Pfam" id="PF12894"/>
    </source>
</evidence>
<evidence type="ECO:0000256" key="3">
    <source>
        <dbReference type="ARBA" id="ARBA00022776"/>
    </source>
</evidence>
<dbReference type="GO" id="GO:0005680">
    <property type="term" value="C:anaphase-promoting complex"/>
    <property type="evidence" value="ECO:0007669"/>
    <property type="project" value="InterPro"/>
</dbReference>
<dbReference type="AlphaFoldDB" id="A0A423X8U7"/>
<evidence type="ECO:0000256" key="1">
    <source>
        <dbReference type="ARBA" id="ARBA00016067"/>
    </source>
</evidence>
<keyword evidence="5" id="KW-0131">Cell cycle</keyword>
<dbReference type="GO" id="GO:0051301">
    <property type="term" value="P:cell division"/>
    <property type="evidence" value="ECO:0007669"/>
    <property type="project" value="UniProtKB-KW"/>
</dbReference>
<dbReference type="OrthoDB" id="2110451at2759"/>
<dbReference type="Pfam" id="PF12896">
    <property type="entry name" value="ANAPC4"/>
    <property type="match status" value="1"/>
</dbReference>
<keyword evidence="4" id="KW-0833">Ubl conjugation pathway</keyword>
<feature type="domain" description="Anaphase-promoting complex subunit 4-like WD40" evidence="6">
    <location>
        <begin position="28"/>
        <end position="121"/>
    </location>
</feature>
<feature type="domain" description="Anaphase-promoting complex subunit 4 long" evidence="7">
    <location>
        <begin position="294"/>
        <end position="496"/>
    </location>
</feature>
<evidence type="ECO:0000256" key="5">
    <source>
        <dbReference type="ARBA" id="ARBA00023306"/>
    </source>
</evidence>
<evidence type="ECO:0000256" key="2">
    <source>
        <dbReference type="ARBA" id="ARBA00022618"/>
    </source>
</evidence>
<dbReference type="PANTHER" id="PTHR13260">
    <property type="entry name" value="ANAPHASE PROMOTING COMPLEX SUBUNIT 4 APC4"/>
    <property type="match status" value="1"/>
</dbReference>
<name>A0A423X8U7_9PEZI</name>
<reference evidence="8 9" key="1">
    <citation type="submission" date="2015-09" db="EMBL/GenBank/DDBJ databases">
        <title>Host preference determinants of Valsa canker pathogens revealed by comparative genomics.</title>
        <authorList>
            <person name="Yin Z."/>
            <person name="Huang L."/>
        </authorList>
    </citation>
    <scope>NUCLEOTIDE SEQUENCE [LARGE SCALE GENOMIC DNA]</scope>
    <source>
        <strain evidence="8 9">03-1</strain>
    </source>
</reference>